<accession>A0ABZ0IYY1</accession>
<evidence type="ECO:0008006" key="4">
    <source>
        <dbReference type="Google" id="ProtNLM"/>
    </source>
</evidence>
<dbReference type="PROSITE" id="PS51257">
    <property type="entry name" value="PROKAR_LIPOPROTEIN"/>
    <property type="match status" value="1"/>
</dbReference>
<dbReference type="Proteomes" id="UP001302349">
    <property type="component" value="Chromosome"/>
</dbReference>
<keyword evidence="3" id="KW-1185">Reference proteome</keyword>
<organism evidence="2 3">
    <name type="scientific">Imperialibacter roseus</name>
    <dbReference type="NCBI Taxonomy" id="1324217"/>
    <lineage>
        <taxon>Bacteria</taxon>
        <taxon>Pseudomonadati</taxon>
        <taxon>Bacteroidota</taxon>
        <taxon>Cytophagia</taxon>
        <taxon>Cytophagales</taxon>
        <taxon>Flammeovirgaceae</taxon>
        <taxon>Imperialibacter</taxon>
    </lineage>
</organism>
<evidence type="ECO:0000256" key="1">
    <source>
        <dbReference type="SAM" id="SignalP"/>
    </source>
</evidence>
<reference evidence="2 3" key="1">
    <citation type="journal article" date="2023" name="Microbiol. Resour. Announc.">
        <title>Complete Genome Sequence of Imperialibacter roseus strain P4T.</title>
        <authorList>
            <person name="Tizabi D.R."/>
            <person name="Bachvaroff T."/>
            <person name="Hill R.T."/>
        </authorList>
    </citation>
    <scope>NUCLEOTIDE SEQUENCE [LARGE SCALE GENOMIC DNA]</scope>
    <source>
        <strain evidence="2 3">P4T</strain>
    </source>
</reference>
<protein>
    <recommendedName>
        <fullName evidence="4">Lipoprotein</fullName>
    </recommendedName>
</protein>
<feature type="chain" id="PRO_5047195788" description="Lipoprotein" evidence="1">
    <location>
        <begin position="23"/>
        <end position="189"/>
    </location>
</feature>
<keyword evidence="1" id="KW-0732">Signal</keyword>
<evidence type="ECO:0000313" key="3">
    <source>
        <dbReference type="Proteomes" id="UP001302349"/>
    </source>
</evidence>
<evidence type="ECO:0000313" key="2">
    <source>
        <dbReference type="EMBL" id="WOK09594.1"/>
    </source>
</evidence>
<gene>
    <name evidence="2" type="ORF">RT717_13185</name>
</gene>
<sequence length="189" mass="22500">MKFRSIGAIATCMFLGTTLFFSCDSSVGSNNKKENYDSLFLGFHFGMDRKEFFRYCAEMNQKKLFAHGTGATSVQYELKNEFKAPVIMRFYPSFHEEKIYEMPVTFTYEAWAPWNKQYWSDVLLEEMYEQFKIWYGDDFQVINHPNQGKVYAKMDGRRRINLFIRDDQFVQAVFSDMKVITELEKQKEN</sequence>
<dbReference type="EMBL" id="CP136051">
    <property type="protein sequence ID" value="WOK09594.1"/>
    <property type="molecule type" value="Genomic_DNA"/>
</dbReference>
<proteinExistence type="predicted"/>
<name>A0ABZ0IYY1_9BACT</name>
<feature type="signal peptide" evidence="1">
    <location>
        <begin position="1"/>
        <end position="22"/>
    </location>
</feature>
<dbReference type="RefSeq" id="WP_317492208.1">
    <property type="nucleotide sequence ID" value="NZ_CP136051.1"/>
</dbReference>